<dbReference type="RefSeq" id="WP_041992680.1">
    <property type="nucleotide sequence ID" value="NZ_CDOD01000027.1"/>
</dbReference>
<dbReference type="Gene3D" id="3.40.1360.10">
    <property type="match status" value="1"/>
</dbReference>
<dbReference type="Proteomes" id="UP000038055">
    <property type="component" value="Unassembled WGS sequence"/>
</dbReference>
<dbReference type="Gene3D" id="3.40.50.300">
    <property type="entry name" value="P-loop containing nucleotide triphosphate hydrolases"/>
    <property type="match status" value="1"/>
</dbReference>
<name>A0A0B7HGR3_9FLAO</name>
<dbReference type="Pfam" id="PF13155">
    <property type="entry name" value="Toprim_2"/>
    <property type="match status" value="1"/>
</dbReference>
<dbReference type="CDD" id="cd01029">
    <property type="entry name" value="TOPRIM_primases"/>
    <property type="match status" value="1"/>
</dbReference>
<dbReference type="Pfam" id="PF13481">
    <property type="entry name" value="AAA_25"/>
    <property type="match status" value="1"/>
</dbReference>
<proteinExistence type="predicted"/>
<evidence type="ECO:0008006" key="3">
    <source>
        <dbReference type="Google" id="ProtNLM"/>
    </source>
</evidence>
<protein>
    <recommendedName>
        <fullName evidence="3">Topoisomerase</fullName>
    </recommendedName>
</protein>
<dbReference type="AlphaFoldDB" id="A0A0B7HGR3"/>
<keyword evidence="2" id="KW-1185">Reference proteome</keyword>
<dbReference type="InterPro" id="IPR034154">
    <property type="entry name" value="TOPRIM_DnaG/twinkle"/>
</dbReference>
<dbReference type="SUPFAM" id="SSF52540">
    <property type="entry name" value="P-loop containing nucleoside triphosphate hydrolases"/>
    <property type="match status" value="1"/>
</dbReference>
<sequence>MLKKQDILNSTDGGLEVFRYYLQGDWRVGKNFKNPLYDDKNASCNIYKDKRSDTYKMKDFGNESFSGDCFFLVGYLHGLDCQNSSDFVDILKIINRDLGLCLENKNIAHKTISQQVTSFAENVEKTKNAEKTENGQEMVGTKNEEIPYEFVIKTFTEQELAFWSKSGITHSLLQKYEVVAMQRFSSINKKGKPYTLHSSQSEPMFGYVSPNNIKVYRPFSKIRFLYGGNVTDYCFGLEKLPLQGDVLFITSGEKDVLSLVSHGFSAICFNSETTHIRKETIKILKPRFRYIVLLFDADETGRKASQQQQERLKEFGVLSLTLPLSGSKKDKDISDYFQQGFSAQDFRQLFRQLIENDFQSTLSLLKSCEIDWKNPPPKQEVLISINAIPIGVQSSLLGITGGEGTGKSHFVSALLAGTLTLPTNTKIDTLGTQVKPCPKGKVVLFFDTEQSQDQLYQNIEKLLKRAKHTTMPPELKAYCLTQVPRKERWELIRKSLEFFSFQYEGIHLVVIDGIADLIGAVNNEIESTEIIEELYALAGMYQTCMVCVLHLTPSGLKIRGHLGSELQRKASAVLSIEKDNNGTISVVRPLKVRSGDLSKTPEILFQWDETLGMHRYCGERKKSIENKDKTMALATLISPLFKKKTSWHFSDLCKEIQEITGVTQRTAKTYIRNLKEKEILIHTAENPEVLEMGKPLKTLLET</sequence>
<accession>A0A0B7HGR3</accession>
<evidence type="ECO:0000313" key="1">
    <source>
        <dbReference type="EMBL" id="CEN36713.1"/>
    </source>
</evidence>
<reference evidence="2" key="1">
    <citation type="submission" date="2015-01" db="EMBL/GenBank/DDBJ databases">
        <authorList>
            <person name="MANFREDI Pablo"/>
        </authorList>
    </citation>
    <scope>NUCLEOTIDE SEQUENCE [LARGE SCALE GENOMIC DNA]</scope>
    <source>
        <strain evidence="2">Ccyn2B</strain>
    </source>
</reference>
<evidence type="ECO:0000313" key="2">
    <source>
        <dbReference type="Proteomes" id="UP000038055"/>
    </source>
</evidence>
<organism evidence="1 2">
    <name type="scientific">Capnocytophaga cynodegmi</name>
    <dbReference type="NCBI Taxonomy" id="28189"/>
    <lineage>
        <taxon>Bacteria</taxon>
        <taxon>Pseudomonadati</taxon>
        <taxon>Bacteroidota</taxon>
        <taxon>Flavobacteriia</taxon>
        <taxon>Flavobacteriales</taxon>
        <taxon>Flavobacteriaceae</taxon>
        <taxon>Capnocytophaga</taxon>
    </lineage>
</organism>
<dbReference type="EMBL" id="CDOD01000027">
    <property type="protein sequence ID" value="CEN36713.1"/>
    <property type="molecule type" value="Genomic_DNA"/>
</dbReference>
<gene>
    <name evidence="1" type="ORF">CCYN2B_330003</name>
</gene>
<dbReference type="InterPro" id="IPR027417">
    <property type="entry name" value="P-loop_NTPase"/>
</dbReference>
<dbReference type="SUPFAM" id="SSF56731">
    <property type="entry name" value="DNA primase core"/>
    <property type="match status" value="1"/>
</dbReference>